<protein>
    <submittedName>
        <fullName evidence="2">Dipeptidyl aminopeptidase/acylaminoacyl-peptidase-like protein</fullName>
    </submittedName>
</protein>
<dbReference type="KEGG" id="abat:CFX1CAM_0865"/>
<dbReference type="OrthoDB" id="9776685at2"/>
<dbReference type="EMBL" id="LT859958">
    <property type="protein sequence ID" value="SMX53930.1"/>
    <property type="molecule type" value="Genomic_DNA"/>
</dbReference>
<keyword evidence="2" id="KW-0645">Protease</keyword>
<dbReference type="PANTHER" id="PTHR43358:SF4">
    <property type="entry name" value="ALPHA_BETA HYDROLASE FOLD-1 DOMAIN-CONTAINING PROTEIN"/>
    <property type="match status" value="1"/>
</dbReference>
<dbReference type="Gene3D" id="3.40.50.1820">
    <property type="entry name" value="alpha/beta hydrolase"/>
    <property type="match status" value="1"/>
</dbReference>
<evidence type="ECO:0000259" key="1">
    <source>
        <dbReference type="Pfam" id="PF12697"/>
    </source>
</evidence>
<dbReference type="InterPro" id="IPR000073">
    <property type="entry name" value="AB_hydrolase_1"/>
</dbReference>
<dbReference type="Pfam" id="PF12697">
    <property type="entry name" value="Abhydrolase_6"/>
    <property type="match status" value="1"/>
</dbReference>
<evidence type="ECO:0000313" key="2">
    <source>
        <dbReference type="EMBL" id="SMX53930.1"/>
    </source>
</evidence>
<dbReference type="AlphaFoldDB" id="A0A1Y6K7B2"/>
<dbReference type="Proteomes" id="UP000195514">
    <property type="component" value="Chromosome I"/>
</dbReference>
<name>A0A1Y6K7B2_9CHLR</name>
<accession>A0A1Y6K7B2</accession>
<sequence>MTTLIWVLVALSAIIMIYLVVGSVAALTLTKIGDHPQYDQNPGRYGVEYESVQFKARGEPLQIAGWYLPNPDAERVMILVHGRNASKQNAISGNLSALAAELHKAGMGVLMIDLRGHGESEGKRYTFGAQERRDVLGAVDFLLGQGFAPGRIGALGISLGGAAVIGAAAEEPAMGVVVVESTFADINALIEPNWKVESGLPMFFLPGVFLMWRVLIGFDLRNVKPVEELARVLPRPILILHSRQDKMVDCSQAQELKDAVPEARLVLFEDCDHAELFRDQPEAYLEAMIPFLKEHWNG</sequence>
<dbReference type="GO" id="GO:0004177">
    <property type="term" value="F:aminopeptidase activity"/>
    <property type="evidence" value="ECO:0007669"/>
    <property type="project" value="UniProtKB-KW"/>
</dbReference>
<dbReference type="RefSeq" id="WP_087861838.1">
    <property type="nucleotide sequence ID" value="NZ_LT859958.1"/>
</dbReference>
<dbReference type="InterPro" id="IPR052920">
    <property type="entry name" value="DNA-binding_regulatory"/>
</dbReference>
<dbReference type="SUPFAM" id="SSF53474">
    <property type="entry name" value="alpha/beta-Hydrolases"/>
    <property type="match status" value="1"/>
</dbReference>
<dbReference type="PANTHER" id="PTHR43358">
    <property type="entry name" value="ALPHA/BETA-HYDROLASE"/>
    <property type="match status" value="1"/>
</dbReference>
<dbReference type="InterPro" id="IPR029058">
    <property type="entry name" value="AB_hydrolase_fold"/>
</dbReference>
<keyword evidence="3" id="KW-1185">Reference proteome</keyword>
<proteinExistence type="predicted"/>
<feature type="domain" description="AB hydrolase-1" evidence="1">
    <location>
        <begin position="78"/>
        <end position="287"/>
    </location>
</feature>
<reference evidence="3" key="1">
    <citation type="submission" date="2017-05" db="EMBL/GenBank/DDBJ databases">
        <authorList>
            <person name="Kirkegaard R."/>
            <person name="Mcilroy J S."/>
        </authorList>
    </citation>
    <scope>NUCLEOTIDE SEQUENCE [LARGE SCALE GENOMIC DNA]</scope>
</reference>
<gene>
    <name evidence="2" type="ORF">CFX1CAM_0865</name>
</gene>
<keyword evidence="2" id="KW-0031">Aminopeptidase</keyword>
<organism evidence="2 3">
    <name type="scientific">Candidatus Brevifilum fermentans</name>
    <dbReference type="NCBI Taxonomy" id="1986204"/>
    <lineage>
        <taxon>Bacteria</taxon>
        <taxon>Bacillati</taxon>
        <taxon>Chloroflexota</taxon>
        <taxon>Anaerolineae</taxon>
        <taxon>Anaerolineales</taxon>
        <taxon>Anaerolineaceae</taxon>
        <taxon>Candidatus Brevifilum</taxon>
    </lineage>
</organism>
<keyword evidence="2" id="KW-0378">Hydrolase</keyword>
<evidence type="ECO:0000313" key="3">
    <source>
        <dbReference type="Proteomes" id="UP000195514"/>
    </source>
</evidence>